<dbReference type="Gene3D" id="1.10.275.10">
    <property type="entry name" value="Fumarase/aspartase (N-terminal domain)"/>
    <property type="match status" value="1"/>
</dbReference>
<dbReference type="InterPro" id="IPR000362">
    <property type="entry name" value="Fumarate_lyase_fam"/>
</dbReference>
<name>A0ABW3LKQ3_9BACI</name>
<feature type="domain" description="Fumarate lyase N-terminal" evidence="7">
    <location>
        <begin position="90"/>
        <end position="300"/>
    </location>
</feature>
<evidence type="ECO:0000256" key="4">
    <source>
        <dbReference type="ARBA" id="ARBA00022605"/>
    </source>
</evidence>
<evidence type="ECO:0000256" key="3">
    <source>
        <dbReference type="ARBA" id="ARBA00022571"/>
    </source>
</evidence>
<dbReference type="PRINTS" id="PR00145">
    <property type="entry name" value="ARGSUCLYASE"/>
</dbReference>
<dbReference type="Proteomes" id="UP001597040">
    <property type="component" value="Unassembled WGS sequence"/>
</dbReference>
<evidence type="ECO:0000313" key="9">
    <source>
        <dbReference type="EMBL" id="MFD1038986.1"/>
    </source>
</evidence>
<dbReference type="PANTHER" id="PTHR43814:SF1">
    <property type="entry name" value="ARGININOSUCCINATE LYASE"/>
    <property type="match status" value="1"/>
</dbReference>
<keyword evidence="6" id="KW-0963">Cytoplasm</keyword>
<organism evidence="9 10">
    <name type="scientific">Virgibacillus byunsanensis</name>
    <dbReference type="NCBI Taxonomy" id="570945"/>
    <lineage>
        <taxon>Bacteria</taxon>
        <taxon>Bacillati</taxon>
        <taxon>Bacillota</taxon>
        <taxon>Bacilli</taxon>
        <taxon>Bacillales</taxon>
        <taxon>Bacillaceae</taxon>
        <taxon>Virgibacillus</taxon>
    </lineage>
</organism>
<evidence type="ECO:0000313" key="10">
    <source>
        <dbReference type="Proteomes" id="UP001597040"/>
    </source>
</evidence>
<dbReference type="EC" id="4.3.2.1" evidence="2 6"/>
<reference evidence="10" key="1">
    <citation type="journal article" date="2019" name="Int. J. Syst. Evol. Microbiol.">
        <title>The Global Catalogue of Microorganisms (GCM) 10K type strain sequencing project: providing services to taxonomists for standard genome sequencing and annotation.</title>
        <authorList>
            <consortium name="The Broad Institute Genomics Platform"/>
            <consortium name="The Broad Institute Genome Sequencing Center for Infectious Disease"/>
            <person name="Wu L."/>
            <person name="Ma J."/>
        </authorList>
    </citation>
    <scope>NUCLEOTIDE SEQUENCE [LARGE SCALE GENOMIC DNA]</scope>
    <source>
        <strain evidence="10">CCUG 56754</strain>
    </source>
</reference>
<evidence type="ECO:0000259" key="7">
    <source>
        <dbReference type="Pfam" id="PF00206"/>
    </source>
</evidence>
<accession>A0ABW3LKQ3</accession>
<dbReference type="SUPFAM" id="SSF48557">
    <property type="entry name" value="L-aspartase-like"/>
    <property type="match status" value="1"/>
</dbReference>
<comment type="caution">
    <text evidence="9">The sequence shown here is derived from an EMBL/GenBank/DDBJ whole genome shotgun (WGS) entry which is preliminary data.</text>
</comment>
<comment type="similarity">
    <text evidence="6">Belongs to the lyase 1 family. Argininosuccinate lyase subfamily.</text>
</comment>
<evidence type="ECO:0000259" key="8">
    <source>
        <dbReference type="Pfam" id="PF14698"/>
    </source>
</evidence>
<dbReference type="Gene3D" id="1.10.40.30">
    <property type="entry name" value="Fumarase/aspartase (C-terminal domain)"/>
    <property type="match status" value="1"/>
</dbReference>
<keyword evidence="10" id="KW-1185">Reference proteome</keyword>
<evidence type="ECO:0000256" key="2">
    <source>
        <dbReference type="ARBA" id="ARBA00012338"/>
    </source>
</evidence>
<keyword evidence="5 6" id="KW-0456">Lyase</keyword>
<dbReference type="PRINTS" id="PR00149">
    <property type="entry name" value="FUMRATELYASE"/>
</dbReference>
<gene>
    <name evidence="6 9" type="primary">argH</name>
    <name evidence="9" type="ORF">ACFQ3N_11385</name>
</gene>
<dbReference type="HAMAP" id="MF_00006">
    <property type="entry name" value="Arg_succ_lyase"/>
    <property type="match status" value="1"/>
</dbReference>
<dbReference type="Gene3D" id="1.20.200.10">
    <property type="entry name" value="Fumarase/aspartase (Central domain)"/>
    <property type="match status" value="1"/>
</dbReference>
<keyword evidence="4 6" id="KW-0028">Amino-acid biosynthesis</keyword>
<dbReference type="InterPro" id="IPR009049">
    <property type="entry name" value="Argininosuccinate_lyase"/>
</dbReference>
<comment type="pathway">
    <text evidence="1 6">Amino-acid biosynthesis; L-arginine biosynthesis; L-arginine from L-ornithine and carbamoyl phosphate: step 3/3.</text>
</comment>
<feature type="domain" description="Argininosuccinate lyase C-terminal" evidence="8">
    <location>
        <begin position="364"/>
        <end position="440"/>
    </location>
</feature>
<dbReference type="Pfam" id="PF14698">
    <property type="entry name" value="ASL_C2"/>
    <property type="match status" value="1"/>
</dbReference>
<dbReference type="CDD" id="cd01359">
    <property type="entry name" value="Argininosuccinate_lyase"/>
    <property type="match status" value="1"/>
</dbReference>
<comment type="subcellular location">
    <subcellularLocation>
        <location evidence="6">Cytoplasm</location>
    </subcellularLocation>
</comment>
<dbReference type="Pfam" id="PF00206">
    <property type="entry name" value="Lyase_1"/>
    <property type="match status" value="1"/>
</dbReference>
<evidence type="ECO:0000256" key="6">
    <source>
        <dbReference type="HAMAP-Rule" id="MF_00006"/>
    </source>
</evidence>
<keyword evidence="3 6" id="KW-0055">Arginine biosynthesis</keyword>
<dbReference type="RefSeq" id="WP_390362496.1">
    <property type="nucleotide sequence ID" value="NZ_JBHTKJ010000028.1"/>
</dbReference>
<dbReference type="InterPro" id="IPR008948">
    <property type="entry name" value="L-Aspartase-like"/>
</dbReference>
<dbReference type="InterPro" id="IPR024083">
    <property type="entry name" value="Fumarase/histidase_N"/>
</dbReference>
<dbReference type="GO" id="GO:0004056">
    <property type="term" value="F:argininosuccinate lyase activity"/>
    <property type="evidence" value="ECO:0007669"/>
    <property type="project" value="UniProtKB-EC"/>
</dbReference>
<sequence>MRERLKKAPTGELIKYIIEPAIKKDLKQSYYNLLEVNKSHLVMLVEQELISREDSRIILTVIRNMELKGSGVIEIDPELEDLYFNIESHINQQTGIEIGGQLHTGRSRNDIYATITRLNSRDCLVKLCTLVNHLRSVILQIAKDNLYVIMPGYTHSQPAEPITFAHYLSGILHAIERDYERLENVFYRLNQSPLGSGAMASTTFNINRQQTAYWLGFDSVMNNSLDGIASRDYILEILSSLNIFMVNLSRFCHDLYTWSTDEFSYIEVDDSVAVCSSIMPQKKNPITLEHVKAKAAHLQGAFVSAISSLKNISYTHSRESSMESLRFYWDALNEIEIAVEVLVPTLKTLKVNHNLMLSRTKANFSTVTELANMLVREERVSFRTAHQIVANVVMEVHEKSLNAEYIDYGMVAKAFLEKTGKSISITEELISKALDPITNVNSRDTIGGPAPEEVVLQLEKIEKHLLMDSNKLAIYEEKIGNSKFDLNEKINQILSTH</sequence>
<dbReference type="InterPro" id="IPR029419">
    <property type="entry name" value="Arg_succ_lyase_C"/>
</dbReference>
<dbReference type="InterPro" id="IPR022761">
    <property type="entry name" value="Fumarate_lyase_N"/>
</dbReference>
<protein>
    <recommendedName>
        <fullName evidence="2 6">Argininosuccinate lyase</fullName>
        <shortName evidence="6">ASAL</shortName>
        <ecNumber evidence="2 6">4.3.2.1</ecNumber>
    </recommendedName>
    <alternativeName>
        <fullName evidence="6">Arginosuccinase</fullName>
    </alternativeName>
</protein>
<dbReference type="NCBIfam" id="TIGR00838">
    <property type="entry name" value="argH"/>
    <property type="match status" value="1"/>
</dbReference>
<dbReference type="EMBL" id="JBHTKJ010000028">
    <property type="protein sequence ID" value="MFD1038986.1"/>
    <property type="molecule type" value="Genomic_DNA"/>
</dbReference>
<proteinExistence type="inferred from homology"/>
<comment type="catalytic activity">
    <reaction evidence="6">
        <text>2-(N(omega)-L-arginino)succinate = fumarate + L-arginine</text>
        <dbReference type="Rhea" id="RHEA:24020"/>
        <dbReference type="ChEBI" id="CHEBI:29806"/>
        <dbReference type="ChEBI" id="CHEBI:32682"/>
        <dbReference type="ChEBI" id="CHEBI:57472"/>
        <dbReference type="EC" id="4.3.2.1"/>
    </reaction>
</comment>
<dbReference type="PANTHER" id="PTHR43814">
    <property type="entry name" value="ARGININOSUCCINATE LYASE"/>
    <property type="match status" value="1"/>
</dbReference>
<evidence type="ECO:0000256" key="5">
    <source>
        <dbReference type="ARBA" id="ARBA00023239"/>
    </source>
</evidence>
<evidence type="ECO:0000256" key="1">
    <source>
        <dbReference type="ARBA" id="ARBA00004941"/>
    </source>
</evidence>